<feature type="coiled-coil region" evidence="1">
    <location>
        <begin position="218"/>
        <end position="245"/>
    </location>
</feature>
<organism evidence="3 4">
    <name type="scientific">Vibrio parahaemolyticus</name>
    <dbReference type="NCBI Taxonomy" id="670"/>
    <lineage>
        <taxon>Bacteria</taxon>
        <taxon>Pseudomonadati</taxon>
        <taxon>Pseudomonadota</taxon>
        <taxon>Gammaproteobacteria</taxon>
        <taxon>Vibrionales</taxon>
        <taxon>Vibrionaceae</taxon>
        <taxon>Vibrio</taxon>
    </lineage>
</organism>
<comment type="caution">
    <text evidence="3">The sequence shown here is derived from an EMBL/GenBank/DDBJ whole genome shotgun (WGS) entry which is preliminary data.</text>
</comment>
<feature type="signal peptide" evidence="2">
    <location>
        <begin position="1"/>
        <end position="23"/>
    </location>
</feature>
<feature type="chain" id="PRO_5043521809" description="Chromosome partitioning protein ParA" evidence="2">
    <location>
        <begin position="24"/>
        <end position="251"/>
    </location>
</feature>
<gene>
    <name evidence="3" type="ORF">QX249_09355</name>
</gene>
<dbReference type="Proteomes" id="UP001253193">
    <property type="component" value="Unassembled WGS sequence"/>
</dbReference>
<protein>
    <recommendedName>
        <fullName evidence="5">Chromosome partitioning protein ParA</fullName>
    </recommendedName>
</protein>
<dbReference type="RefSeq" id="WP_311019641.1">
    <property type="nucleotide sequence ID" value="NZ_JAUHGG010000003.1"/>
</dbReference>
<keyword evidence="2" id="KW-0732">Signal</keyword>
<keyword evidence="1" id="KW-0175">Coiled coil</keyword>
<reference evidence="3" key="1">
    <citation type="submission" date="2023-06" db="EMBL/GenBank/DDBJ databases">
        <title>Genomic Diversity of Vibrio spp. and Metagenomic Analysis of Pathogens in Florida Gulf Coastal Waters Following Hurricane Ian.</title>
        <authorList>
            <person name="Brumfield K.D."/>
        </authorList>
    </citation>
    <scope>NUCLEOTIDE SEQUENCE</scope>
    <source>
        <strain evidence="3">WBS2B-138</strain>
    </source>
</reference>
<evidence type="ECO:0000256" key="1">
    <source>
        <dbReference type="SAM" id="Coils"/>
    </source>
</evidence>
<proteinExistence type="predicted"/>
<evidence type="ECO:0000313" key="3">
    <source>
        <dbReference type="EMBL" id="MDS1820861.1"/>
    </source>
</evidence>
<name>A0AAW8PXV3_VIBPH</name>
<dbReference type="EMBL" id="JAUHGG010000003">
    <property type="protein sequence ID" value="MDS1820861.1"/>
    <property type="molecule type" value="Genomic_DNA"/>
</dbReference>
<accession>A0AAW8PXV3</accession>
<dbReference type="PROSITE" id="PS51257">
    <property type="entry name" value="PROKAR_LIPOPROTEIN"/>
    <property type="match status" value="1"/>
</dbReference>
<evidence type="ECO:0000313" key="4">
    <source>
        <dbReference type="Proteomes" id="UP001253193"/>
    </source>
</evidence>
<sequence>MKHKLKYLSSAIAVLLLAGCGSTGNIETESPLQVNDTQLVNDVALEESVVAENSTPIEPILEETSHETNVGIDELNRTIIDDFEKQKMLIDLECQADLLKISDRSISMLEPPHHAHQRFENMREDAERVIGDLAMRLDNNPDETLALAYEQEIARLKLEYEAARVKAWQNEIETIKAQKLEEIDKSSSAKFECDVRYAENEAERDRMLYVAKMSAEANEMYDATLNKLERQLSEIEAEIDSVNEESFDGIF</sequence>
<evidence type="ECO:0000256" key="2">
    <source>
        <dbReference type="SAM" id="SignalP"/>
    </source>
</evidence>
<evidence type="ECO:0008006" key="5">
    <source>
        <dbReference type="Google" id="ProtNLM"/>
    </source>
</evidence>
<dbReference type="AlphaFoldDB" id="A0AAW8PXV3"/>